<comment type="similarity">
    <text evidence="1">Belongs to the heat shock protein 70 family.</text>
</comment>
<dbReference type="InterPro" id="IPR018181">
    <property type="entry name" value="Heat_shock_70_CS"/>
</dbReference>
<dbReference type="InterPro" id="IPR043129">
    <property type="entry name" value="ATPase_NBD"/>
</dbReference>
<evidence type="ECO:0000256" key="2">
    <source>
        <dbReference type="ARBA" id="ARBA00022741"/>
    </source>
</evidence>
<dbReference type="PROSITE" id="PS00329">
    <property type="entry name" value="HSP70_2"/>
    <property type="match status" value="1"/>
</dbReference>
<dbReference type="PRINTS" id="PR00301">
    <property type="entry name" value="HEATSHOCK70"/>
</dbReference>
<proteinExistence type="inferred from homology"/>
<dbReference type="InterPro" id="IPR029047">
    <property type="entry name" value="HSP70_peptide-bd_sf"/>
</dbReference>
<sequence length="525" mass="57622">MELVAGETVGIDLGTVYSTVAQLNADGIPTVLKNTSEKNITASAIVLNDDSTALIAPDRSQYIYSPERVITGVKRKMGDAKFHVTHGERELNAEVLSAMILRKLKQDAEQHIGLIGNAVITVPYYFNDVCRRSTYNAGRMAGLNVIDIINEPTAATLAHAWMNGDLGRIDEAADKEKTLLVYDLGGGTFDVTLVRYTATHFQVIATDGDVLLGGLDWTERLANFVGEKFLEKHGVNPNDDPVGKFDLMQICEDAKRCYSEKSEVVIDVSYIQKYLTLRVPHQQYMEITADLLQRTQDTTELVLQTAKIAPEEVDELLLVGGSTYLPEVSKMLSDLCQRKVTRLLDPQLAVAQGAAIHAAIIEAKETEGAGHIGKAVLKRLKAITSVDVNPHSLGVVISDSKDPKILRNHIMIPRNSSLPAGVEQRFVTTLNNPEGIRIKLLEGEAESPSACTFIGSVRIRNLPPGIPAGSPVEVSYRYNEQRKIIVSARELSTNSEATVEIVWEGLSPNNSFEALQALNEFYRVE</sequence>
<dbReference type="FunFam" id="3.30.420.40:FF:000545">
    <property type="entry name" value="Endoplasmic reticulum chaperone BiP"/>
    <property type="match status" value="1"/>
</dbReference>
<dbReference type="Gene3D" id="3.30.420.40">
    <property type="match status" value="2"/>
</dbReference>
<dbReference type="Gene3D" id="2.60.34.10">
    <property type="entry name" value="Substrate Binding Domain Of DNAk, Chain A, domain 1"/>
    <property type="match status" value="1"/>
</dbReference>
<dbReference type="InterPro" id="IPR013126">
    <property type="entry name" value="Hsp_70_fam"/>
</dbReference>
<name>A0A3B1DVB0_9ZZZZ</name>
<organism evidence="4">
    <name type="scientific">hydrothermal vent metagenome</name>
    <dbReference type="NCBI Taxonomy" id="652676"/>
    <lineage>
        <taxon>unclassified sequences</taxon>
        <taxon>metagenomes</taxon>
        <taxon>ecological metagenomes</taxon>
    </lineage>
</organism>
<evidence type="ECO:0000256" key="1">
    <source>
        <dbReference type="ARBA" id="ARBA00007381"/>
    </source>
</evidence>
<gene>
    <name evidence="4" type="ORF">MNBD_PLANCTO02-492</name>
</gene>
<dbReference type="SUPFAM" id="SSF100920">
    <property type="entry name" value="Heat shock protein 70kD (HSP70), peptide-binding domain"/>
    <property type="match status" value="1"/>
</dbReference>
<keyword evidence="3" id="KW-0067">ATP-binding</keyword>
<dbReference type="GO" id="GO:0005524">
    <property type="term" value="F:ATP binding"/>
    <property type="evidence" value="ECO:0007669"/>
    <property type="project" value="UniProtKB-KW"/>
</dbReference>
<accession>A0A3B1DVB0</accession>
<dbReference type="CDD" id="cd24029">
    <property type="entry name" value="ASKHA_NBD_HSP70_DnaK_HscA_HscC"/>
    <property type="match status" value="1"/>
</dbReference>
<dbReference type="AlphaFoldDB" id="A0A3B1DVB0"/>
<evidence type="ECO:0000313" key="4">
    <source>
        <dbReference type="EMBL" id="VAX39120.1"/>
    </source>
</evidence>
<dbReference type="Pfam" id="PF00012">
    <property type="entry name" value="HSP70"/>
    <property type="match status" value="1"/>
</dbReference>
<dbReference type="PROSITE" id="PS01036">
    <property type="entry name" value="HSP70_3"/>
    <property type="match status" value="1"/>
</dbReference>
<dbReference type="SUPFAM" id="SSF53067">
    <property type="entry name" value="Actin-like ATPase domain"/>
    <property type="match status" value="2"/>
</dbReference>
<protein>
    <submittedName>
        <fullName evidence="4">DnaK-like protein</fullName>
    </submittedName>
</protein>
<keyword evidence="2" id="KW-0547">Nucleotide-binding</keyword>
<evidence type="ECO:0000256" key="3">
    <source>
        <dbReference type="ARBA" id="ARBA00022840"/>
    </source>
</evidence>
<dbReference type="GO" id="GO:0140662">
    <property type="term" value="F:ATP-dependent protein folding chaperone"/>
    <property type="evidence" value="ECO:0007669"/>
    <property type="project" value="InterPro"/>
</dbReference>
<dbReference type="Gene3D" id="3.90.640.10">
    <property type="entry name" value="Actin, Chain A, domain 4"/>
    <property type="match status" value="1"/>
</dbReference>
<dbReference type="EMBL" id="UOGL01000299">
    <property type="protein sequence ID" value="VAX39120.1"/>
    <property type="molecule type" value="Genomic_DNA"/>
</dbReference>
<dbReference type="PANTHER" id="PTHR19375">
    <property type="entry name" value="HEAT SHOCK PROTEIN 70KDA"/>
    <property type="match status" value="1"/>
</dbReference>
<reference evidence="4" key="1">
    <citation type="submission" date="2018-06" db="EMBL/GenBank/DDBJ databases">
        <authorList>
            <person name="Zhirakovskaya E."/>
        </authorList>
    </citation>
    <scope>NUCLEOTIDE SEQUENCE</scope>
</reference>